<comment type="caution">
    <text evidence="1">The sequence shown here is derived from an EMBL/GenBank/DDBJ whole genome shotgun (WGS) entry which is preliminary data.</text>
</comment>
<gene>
    <name evidence="1" type="ORF">POPTR_003G188933v4</name>
</gene>
<protein>
    <submittedName>
        <fullName evidence="1">Uncharacterized protein</fullName>
    </submittedName>
</protein>
<accession>A0ACC0TAD9</accession>
<organism evidence="1 2">
    <name type="scientific">Populus trichocarpa</name>
    <name type="common">Western balsam poplar</name>
    <name type="synonym">Populus balsamifera subsp. trichocarpa</name>
    <dbReference type="NCBI Taxonomy" id="3694"/>
    <lineage>
        <taxon>Eukaryota</taxon>
        <taxon>Viridiplantae</taxon>
        <taxon>Streptophyta</taxon>
        <taxon>Embryophyta</taxon>
        <taxon>Tracheophyta</taxon>
        <taxon>Spermatophyta</taxon>
        <taxon>Magnoliopsida</taxon>
        <taxon>eudicotyledons</taxon>
        <taxon>Gunneridae</taxon>
        <taxon>Pentapetalae</taxon>
        <taxon>rosids</taxon>
        <taxon>fabids</taxon>
        <taxon>Malpighiales</taxon>
        <taxon>Salicaceae</taxon>
        <taxon>Saliceae</taxon>
        <taxon>Populus</taxon>
    </lineage>
</organism>
<dbReference type="Proteomes" id="UP000006729">
    <property type="component" value="Chromosome 3"/>
</dbReference>
<reference evidence="1 2" key="1">
    <citation type="journal article" date="2006" name="Science">
        <title>The genome of black cottonwood, Populus trichocarpa (Torr. &amp; Gray).</title>
        <authorList>
            <person name="Tuskan G.A."/>
            <person name="Difazio S."/>
            <person name="Jansson S."/>
            <person name="Bohlmann J."/>
            <person name="Grigoriev I."/>
            <person name="Hellsten U."/>
            <person name="Putnam N."/>
            <person name="Ralph S."/>
            <person name="Rombauts S."/>
            <person name="Salamov A."/>
            <person name="Schein J."/>
            <person name="Sterck L."/>
            <person name="Aerts A."/>
            <person name="Bhalerao R.R."/>
            <person name="Bhalerao R.P."/>
            <person name="Blaudez D."/>
            <person name="Boerjan W."/>
            <person name="Brun A."/>
            <person name="Brunner A."/>
            <person name="Busov V."/>
            <person name="Campbell M."/>
            <person name="Carlson J."/>
            <person name="Chalot M."/>
            <person name="Chapman J."/>
            <person name="Chen G.L."/>
            <person name="Cooper D."/>
            <person name="Coutinho P.M."/>
            <person name="Couturier J."/>
            <person name="Covert S."/>
            <person name="Cronk Q."/>
            <person name="Cunningham R."/>
            <person name="Davis J."/>
            <person name="Degroeve S."/>
            <person name="Dejardin A."/>
            <person name="Depamphilis C."/>
            <person name="Detter J."/>
            <person name="Dirks B."/>
            <person name="Dubchak I."/>
            <person name="Duplessis S."/>
            <person name="Ehlting J."/>
            <person name="Ellis B."/>
            <person name="Gendler K."/>
            <person name="Goodstein D."/>
            <person name="Gribskov M."/>
            <person name="Grimwood J."/>
            <person name="Groover A."/>
            <person name="Gunter L."/>
            <person name="Hamberger B."/>
            <person name="Heinze B."/>
            <person name="Helariutta Y."/>
            <person name="Henrissat B."/>
            <person name="Holligan D."/>
            <person name="Holt R."/>
            <person name="Huang W."/>
            <person name="Islam-Faridi N."/>
            <person name="Jones S."/>
            <person name="Jones-Rhoades M."/>
            <person name="Jorgensen R."/>
            <person name="Joshi C."/>
            <person name="Kangasjarvi J."/>
            <person name="Karlsson J."/>
            <person name="Kelleher C."/>
            <person name="Kirkpatrick R."/>
            <person name="Kirst M."/>
            <person name="Kohler A."/>
            <person name="Kalluri U."/>
            <person name="Larimer F."/>
            <person name="Leebens-Mack J."/>
            <person name="Leple J.C."/>
            <person name="Locascio P."/>
            <person name="Lou Y."/>
            <person name="Lucas S."/>
            <person name="Martin F."/>
            <person name="Montanini B."/>
            <person name="Napoli C."/>
            <person name="Nelson D.R."/>
            <person name="Nelson C."/>
            <person name="Nieminen K."/>
            <person name="Nilsson O."/>
            <person name="Pereda V."/>
            <person name="Peter G."/>
            <person name="Philippe R."/>
            <person name="Pilate G."/>
            <person name="Poliakov A."/>
            <person name="Razumovskaya J."/>
            <person name="Richardson P."/>
            <person name="Rinaldi C."/>
            <person name="Ritland K."/>
            <person name="Rouze P."/>
            <person name="Ryaboy D."/>
            <person name="Schmutz J."/>
            <person name="Schrader J."/>
            <person name="Segerman B."/>
            <person name="Shin H."/>
            <person name="Siddiqui A."/>
            <person name="Sterky F."/>
            <person name="Terry A."/>
            <person name="Tsai C.J."/>
            <person name="Uberbacher E."/>
            <person name="Unneberg P."/>
            <person name="Vahala J."/>
            <person name="Wall K."/>
            <person name="Wessler S."/>
            <person name="Yang G."/>
            <person name="Yin T."/>
            <person name="Douglas C."/>
            <person name="Marra M."/>
            <person name="Sandberg G."/>
            <person name="Van de Peer Y."/>
            <person name="Rokhsar D."/>
        </authorList>
    </citation>
    <scope>NUCLEOTIDE SEQUENCE [LARGE SCALE GENOMIC DNA]</scope>
    <source>
        <strain evidence="2">cv. Nisqually</strain>
    </source>
</reference>
<evidence type="ECO:0000313" key="1">
    <source>
        <dbReference type="EMBL" id="KAI9398495.1"/>
    </source>
</evidence>
<keyword evidence="2" id="KW-1185">Reference proteome</keyword>
<proteinExistence type="predicted"/>
<dbReference type="EMBL" id="CM009292">
    <property type="protein sequence ID" value="KAI9398495.1"/>
    <property type="molecule type" value="Genomic_DNA"/>
</dbReference>
<sequence length="132" mass="14781">MDLPFKGTGLFCTIHCSPHHFSFVIFMETTAISSNGERELKDEIQGLVASFPSEKNWDGSPLYFCKGVWHPVFAIRGALSFQQHFIAHDTDIILASMPKSGTTWLKALTFSVVNRNIYSPKESPLLPTYPTS</sequence>
<evidence type="ECO:0000313" key="2">
    <source>
        <dbReference type="Proteomes" id="UP000006729"/>
    </source>
</evidence>
<name>A0ACC0TAD9_POPTR</name>